<dbReference type="GO" id="GO:0008270">
    <property type="term" value="F:zinc ion binding"/>
    <property type="evidence" value="ECO:0007669"/>
    <property type="project" value="UniProtKB-KW"/>
</dbReference>
<dbReference type="GO" id="GO:0003700">
    <property type="term" value="F:DNA-binding transcription factor activity"/>
    <property type="evidence" value="ECO:0007669"/>
    <property type="project" value="UniProtKB-UniRule"/>
</dbReference>
<keyword evidence="5 8" id="KW-0238">DNA-binding</keyword>
<organism evidence="12 13">
    <name type="scientific">Acer negundo</name>
    <name type="common">Box elder</name>
    <dbReference type="NCBI Taxonomy" id="4023"/>
    <lineage>
        <taxon>Eukaryota</taxon>
        <taxon>Viridiplantae</taxon>
        <taxon>Streptophyta</taxon>
        <taxon>Embryophyta</taxon>
        <taxon>Tracheophyta</taxon>
        <taxon>Spermatophyta</taxon>
        <taxon>Magnoliopsida</taxon>
        <taxon>eudicotyledons</taxon>
        <taxon>Gunneridae</taxon>
        <taxon>Pentapetalae</taxon>
        <taxon>rosids</taxon>
        <taxon>malvids</taxon>
        <taxon>Sapindales</taxon>
        <taxon>Sapindaceae</taxon>
        <taxon>Hippocastanoideae</taxon>
        <taxon>Acereae</taxon>
        <taxon>Acer</taxon>
    </lineage>
</organism>
<evidence type="ECO:0000256" key="6">
    <source>
        <dbReference type="ARBA" id="ARBA00023163"/>
    </source>
</evidence>
<dbReference type="EMBL" id="JAJSOW010000107">
    <property type="protein sequence ID" value="KAI9157269.1"/>
    <property type="molecule type" value="Genomic_DNA"/>
</dbReference>
<dbReference type="GO" id="GO:0003677">
    <property type="term" value="F:DNA binding"/>
    <property type="evidence" value="ECO:0007669"/>
    <property type="project" value="UniProtKB-UniRule"/>
</dbReference>
<evidence type="ECO:0000259" key="11">
    <source>
        <dbReference type="PROSITE" id="PS50884"/>
    </source>
</evidence>
<keyword evidence="3 9" id="KW-0862">Zinc</keyword>
<keyword evidence="4 9" id="KW-0805">Transcription regulation</keyword>
<dbReference type="PROSITE" id="PS50884">
    <property type="entry name" value="ZF_DOF_2"/>
    <property type="match status" value="1"/>
</dbReference>
<feature type="compositionally biased region" description="Basic and acidic residues" evidence="10">
    <location>
        <begin position="274"/>
        <end position="287"/>
    </location>
</feature>
<comment type="subcellular location">
    <subcellularLocation>
        <location evidence="8 9">Nucleus</location>
    </subcellularLocation>
</comment>
<evidence type="ECO:0000256" key="3">
    <source>
        <dbReference type="ARBA" id="ARBA00022833"/>
    </source>
</evidence>
<dbReference type="InterPro" id="IPR003851">
    <property type="entry name" value="Znf_Dof"/>
</dbReference>
<dbReference type="AlphaFoldDB" id="A0AAD5IA20"/>
<feature type="compositionally biased region" description="Polar residues" evidence="10">
    <location>
        <begin position="242"/>
        <end position="252"/>
    </location>
</feature>
<evidence type="ECO:0000256" key="1">
    <source>
        <dbReference type="ARBA" id="ARBA00022723"/>
    </source>
</evidence>
<comment type="function">
    <text evidence="9">Transcription factor that binds specifically to a 5'-AA[AG]G-3' consensus core sequence.</text>
</comment>
<feature type="region of interest" description="Disordered" evidence="10">
    <location>
        <begin position="228"/>
        <end position="252"/>
    </location>
</feature>
<dbReference type="Pfam" id="PF02701">
    <property type="entry name" value="Zn_ribbon_Dof"/>
    <property type="match status" value="1"/>
</dbReference>
<protein>
    <recommendedName>
        <fullName evidence="9">Dof zinc finger protein</fullName>
    </recommendedName>
</protein>
<feature type="domain" description="Dof-type" evidence="11">
    <location>
        <begin position="50"/>
        <end position="104"/>
    </location>
</feature>
<dbReference type="InterPro" id="IPR045174">
    <property type="entry name" value="Dof"/>
</dbReference>
<evidence type="ECO:0000256" key="10">
    <source>
        <dbReference type="SAM" id="MobiDB-lite"/>
    </source>
</evidence>
<feature type="compositionally biased region" description="Low complexity" evidence="10">
    <location>
        <begin position="228"/>
        <end position="241"/>
    </location>
</feature>
<keyword evidence="7 8" id="KW-0539">Nucleus</keyword>
<accession>A0AAD5IA20</accession>
<feature type="compositionally biased region" description="Low complexity" evidence="10">
    <location>
        <begin position="294"/>
        <end position="308"/>
    </location>
</feature>
<feature type="region of interest" description="Disordered" evidence="10">
    <location>
        <begin position="268"/>
        <end position="317"/>
    </location>
</feature>
<keyword evidence="6 9" id="KW-0804">Transcription</keyword>
<gene>
    <name evidence="12" type="ORF">LWI28_019537</name>
</gene>
<dbReference type="PROSITE" id="PS01361">
    <property type="entry name" value="ZF_DOF_1"/>
    <property type="match status" value="1"/>
</dbReference>
<feature type="region of interest" description="Disordered" evidence="10">
    <location>
        <begin position="23"/>
        <end position="45"/>
    </location>
</feature>
<keyword evidence="2 8" id="KW-0863">Zinc-finger</keyword>
<reference evidence="12" key="2">
    <citation type="submission" date="2023-02" db="EMBL/GenBank/DDBJ databases">
        <authorList>
            <person name="Swenson N.G."/>
            <person name="Wegrzyn J.L."/>
            <person name="Mcevoy S.L."/>
        </authorList>
    </citation>
    <scope>NUCLEOTIDE SEQUENCE</scope>
    <source>
        <strain evidence="12">91603</strain>
        <tissue evidence="12">Leaf</tissue>
    </source>
</reference>
<evidence type="ECO:0000256" key="8">
    <source>
        <dbReference type="PROSITE-ProRule" id="PRU00071"/>
    </source>
</evidence>
<name>A0AAD5IA20_ACENE</name>
<evidence type="ECO:0000256" key="4">
    <source>
        <dbReference type="ARBA" id="ARBA00023015"/>
    </source>
</evidence>
<feature type="region of interest" description="Disordered" evidence="10">
    <location>
        <begin position="91"/>
        <end position="125"/>
    </location>
</feature>
<sequence length="317" mass="35108">MDTTAQWPQGIGLINKPMEAISSRGSSVGLERRGTSSSSSTRAHNKDQILNCPRCNSINTKFCYYNNYSLSQPRYFCKTCRRYWTQGGSLRNVPVGGGSRKHNKRSSSTTTSTSTSTSSPTTSSQALSKMIMINNGGQDLNLAYHPAAPTLHDHDHDHHHQNYGSTTTSNNINMISNSSRGMISSLIMPPPVEPGSDLSTLYPTGLMFPLQDFKPTLNFSLDHHYQHQQQHHGYGSSSLQQDQVQGRTSSTSARLLFPVNDLLKEKVQSSSTDFNEHKNIGQEERDSNTTSGYNWNNNNNNNNNNSNNGMLSGGSWR</sequence>
<feature type="compositionally biased region" description="Low complexity" evidence="10">
    <location>
        <begin position="106"/>
        <end position="124"/>
    </location>
</feature>
<proteinExistence type="predicted"/>
<evidence type="ECO:0000256" key="2">
    <source>
        <dbReference type="ARBA" id="ARBA00022771"/>
    </source>
</evidence>
<evidence type="ECO:0000313" key="12">
    <source>
        <dbReference type="EMBL" id="KAI9157269.1"/>
    </source>
</evidence>
<evidence type="ECO:0000256" key="7">
    <source>
        <dbReference type="ARBA" id="ARBA00023242"/>
    </source>
</evidence>
<reference evidence="12" key="1">
    <citation type="journal article" date="2022" name="Plant J.">
        <title>Strategies of tolerance reflected in two North American maple genomes.</title>
        <authorList>
            <person name="McEvoy S.L."/>
            <person name="Sezen U.U."/>
            <person name="Trouern-Trend A."/>
            <person name="McMahon S.M."/>
            <person name="Schaberg P.G."/>
            <person name="Yang J."/>
            <person name="Wegrzyn J.L."/>
            <person name="Swenson N.G."/>
        </authorList>
    </citation>
    <scope>NUCLEOTIDE SEQUENCE</scope>
    <source>
        <strain evidence="12">91603</strain>
    </source>
</reference>
<dbReference type="Proteomes" id="UP001064489">
    <property type="component" value="Chromosome 12"/>
</dbReference>
<comment type="caution">
    <text evidence="12">The sequence shown here is derived from an EMBL/GenBank/DDBJ whole genome shotgun (WGS) entry which is preliminary data.</text>
</comment>
<keyword evidence="13" id="KW-1185">Reference proteome</keyword>
<dbReference type="PANTHER" id="PTHR31992">
    <property type="entry name" value="DOF ZINC FINGER PROTEIN DOF1.4-RELATED"/>
    <property type="match status" value="1"/>
</dbReference>
<evidence type="ECO:0000256" key="9">
    <source>
        <dbReference type="RuleBase" id="RU369094"/>
    </source>
</evidence>
<evidence type="ECO:0000256" key="5">
    <source>
        <dbReference type="ARBA" id="ARBA00023125"/>
    </source>
</evidence>
<dbReference type="GO" id="GO:0005634">
    <property type="term" value="C:nucleus"/>
    <property type="evidence" value="ECO:0007669"/>
    <property type="project" value="UniProtKB-SubCell"/>
</dbReference>
<keyword evidence="1 9" id="KW-0479">Metal-binding</keyword>
<evidence type="ECO:0000313" key="13">
    <source>
        <dbReference type="Proteomes" id="UP001064489"/>
    </source>
</evidence>
<dbReference type="PANTHER" id="PTHR31992:SF285">
    <property type="entry name" value="DOF ZINC FINGER PROTEIN DOF4.6"/>
    <property type="match status" value="1"/>
</dbReference>